<dbReference type="AlphaFoldDB" id="A0A0C2WX45"/>
<sequence>MLCTFVLLCNSNYLAHCGLWESNDAETLCEDVVESILYSMYNGYPSLTTTTNSTSC</sequence>
<organism evidence="2 3">
    <name type="scientific">Amanita muscaria (strain Koide BX008)</name>
    <dbReference type="NCBI Taxonomy" id="946122"/>
    <lineage>
        <taxon>Eukaryota</taxon>
        <taxon>Fungi</taxon>
        <taxon>Dikarya</taxon>
        <taxon>Basidiomycota</taxon>
        <taxon>Agaricomycotina</taxon>
        <taxon>Agaricomycetes</taxon>
        <taxon>Agaricomycetidae</taxon>
        <taxon>Agaricales</taxon>
        <taxon>Pluteineae</taxon>
        <taxon>Amanitaceae</taxon>
        <taxon>Amanita</taxon>
    </lineage>
</organism>
<dbReference type="Proteomes" id="UP000054549">
    <property type="component" value="Unassembled WGS sequence"/>
</dbReference>
<evidence type="ECO:0000256" key="1">
    <source>
        <dbReference type="SAM" id="SignalP"/>
    </source>
</evidence>
<feature type="signal peptide" evidence="1">
    <location>
        <begin position="1"/>
        <end position="17"/>
    </location>
</feature>
<feature type="non-terminal residue" evidence="2">
    <location>
        <position position="56"/>
    </location>
</feature>
<accession>A0A0C2WX45</accession>
<name>A0A0C2WX45_AMAMK</name>
<dbReference type="InParanoid" id="A0A0C2WX45"/>
<dbReference type="HOGENOM" id="CLU_3019741_0_0_1"/>
<keyword evidence="3" id="KW-1185">Reference proteome</keyword>
<proteinExistence type="predicted"/>
<evidence type="ECO:0000313" key="2">
    <source>
        <dbReference type="EMBL" id="KIL60933.1"/>
    </source>
</evidence>
<dbReference type="EMBL" id="KN818291">
    <property type="protein sequence ID" value="KIL60933.1"/>
    <property type="molecule type" value="Genomic_DNA"/>
</dbReference>
<protein>
    <submittedName>
        <fullName evidence="2">Uncharacterized protein</fullName>
    </submittedName>
</protein>
<gene>
    <name evidence="2" type="ORF">M378DRAFT_167612</name>
</gene>
<evidence type="ECO:0000313" key="3">
    <source>
        <dbReference type="Proteomes" id="UP000054549"/>
    </source>
</evidence>
<feature type="chain" id="PRO_5002158268" evidence="1">
    <location>
        <begin position="18"/>
        <end position="56"/>
    </location>
</feature>
<keyword evidence="1" id="KW-0732">Signal</keyword>
<reference evidence="2 3" key="1">
    <citation type="submission" date="2014-04" db="EMBL/GenBank/DDBJ databases">
        <title>Evolutionary Origins and Diversification of the Mycorrhizal Mutualists.</title>
        <authorList>
            <consortium name="DOE Joint Genome Institute"/>
            <consortium name="Mycorrhizal Genomics Consortium"/>
            <person name="Kohler A."/>
            <person name="Kuo A."/>
            <person name="Nagy L.G."/>
            <person name="Floudas D."/>
            <person name="Copeland A."/>
            <person name="Barry K.W."/>
            <person name="Cichocki N."/>
            <person name="Veneault-Fourrey C."/>
            <person name="LaButti K."/>
            <person name="Lindquist E.A."/>
            <person name="Lipzen A."/>
            <person name="Lundell T."/>
            <person name="Morin E."/>
            <person name="Murat C."/>
            <person name="Riley R."/>
            <person name="Ohm R."/>
            <person name="Sun H."/>
            <person name="Tunlid A."/>
            <person name="Henrissat B."/>
            <person name="Grigoriev I.V."/>
            <person name="Hibbett D.S."/>
            <person name="Martin F."/>
        </authorList>
    </citation>
    <scope>NUCLEOTIDE SEQUENCE [LARGE SCALE GENOMIC DNA]</scope>
    <source>
        <strain evidence="2 3">Koide BX008</strain>
    </source>
</reference>